<dbReference type="CDD" id="cd08414">
    <property type="entry name" value="PBP2_LTTR_aromatics_like"/>
    <property type="match status" value="1"/>
</dbReference>
<sequence length="303" mass="33538">MNLELRHLRYFVALAEELNFARAAARLNMTQPPLSQQILQMEAEIGAALFVRGRRPLRLTAAGLDLLEDARRLLTHADSVMDNARRAARGERGTLVVAFIIGALPRLLPNLLNRYRAQYPGVRIDLREMVSPLQCEALASGEIDVGVMRPMEKQPAIRTLELVREEMLLALPHSHALATRTFLNAEEVCHEPFIAFSNTSARYFDDIAQRFFRQASKLPEVVQVANQLYTVLALVAGGIGVALVPESARHMAFPNVAFVRLAADEALHASLVLGWNELSPPEPVLEHFIAIASASMPSVQPLT</sequence>
<dbReference type="Gene3D" id="3.40.190.10">
    <property type="entry name" value="Periplasmic binding protein-like II"/>
    <property type="match status" value="2"/>
</dbReference>
<evidence type="ECO:0000256" key="2">
    <source>
        <dbReference type="ARBA" id="ARBA00023015"/>
    </source>
</evidence>
<dbReference type="FunFam" id="1.10.10.10:FF:000001">
    <property type="entry name" value="LysR family transcriptional regulator"/>
    <property type="match status" value="1"/>
</dbReference>
<evidence type="ECO:0000313" key="6">
    <source>
        <dbReference type="EMBL" id="OZI30670.1"/>
    </source>
</evidence>
<dbReference type="InterPro" id="IPR005119">
    <property type="entry name" value="LysR_subst-bd"/>
</dbReference>
<organism evidence="6 7">
    <name type="scientific">Bordetella genomosp. 10</name>
    <dbReference type="NCBI Taxonomy" id="1416804"/>
    <lineage>
        <taxon>Bacteria</taxon>
        <taxon>Pseudomonadati</taxon>
        <taxon>Pseudomonadota</taxon>
        <taxon>Betaproteobacteria</taxon>
        <taxon>Burkholderiales</taxon>
        <taxon>Alcaligenaceae</taxon>
        <taxon>Bordetella</taxon>
    </lineage>
</organism>
<dbReference type="Pfam" id="PF00126">
    <property type="entry name" value="HTH_1"/>
    <property type="match status" value="1"/>
</dbReference>
<evidence type="ECO:0000259" key="5">
    <source>
        <dbReference type="PROSITE" id="PS50931"/>
    </source>
</evidence>
<evidence type="ECO:0000256" key="1">
    <source>
        <dbReference type="ARBA" id="ARBA00009437"/>
    </source>
</evidence>
<dbReference type="Gene3D" id="1.10.10.10">
    <property type="entry name" value="Winged helix-like DNA-binding domain superfamily/Winged helix DNA-binding domain"/>
    <property type="match status" value="1"/>
</dbReference>
<protein>
    <recommendedName>
        <fullName evidence="5">HTH lysR-type domain-containing protein</fullName>
    </recommendedName>
</protein>
<dbReference type="RefSeq" id="WP_094855094.1">
    <property type="nucleotide sequence ID" value="NZ_NEVM01000005.1"/>
</dbReference>
<keyword evidence="2" id="KW-0805">Transcription regulation</keyword>
<dbReference type="PROSITE" id="PS50931">
    <property type="entry name" value="HTH_LYSR"/>
    <property type="match status" value="1"/>
</dbReference>
<dbReference type="Proteomes" id="UP000216020">
    <property type="component" value="Unassembled WGS sequence"/>
</dbReference>
<dbReference type="GO" id="GO:0003677">
    <property type="term" value="F:DNA binding"/>
    <property type="evidence" value="ECO:0007669"/>
    <property type="project" value="UniProtKB-KW"/>
</dbReference>
<dbReference type="GO" id="GO:0003700">
    <property type="term" value="F:DNA-binding transcription factor activity"/>
    <property type="evidence" value="ECO:0007669"/>
    <property type="project" value="InterPro"/>
</dbReference>
<dbReference type="SUPFAM" id="SSF53850">
    <property type="entry name" value="Periplasmic binding protein-like II"/>
    <property type="match status" value="1"/>
</dbReference>
<name>A0A261S1H8_9BORD</name>
<dbReference type="InterPro" id="IPR000847">
    <property type="entry name" value="LysR_HTH_N"/>
</dbReference>
<dbReference type="OrthoDB" id="9157176at2"/>
<dbReference type="AlphaFoldDB" id="A0A261S1H8"/>
<dbReference type="PRINTS" id="PR00039">
    <property type="entry name" value="HTHLYSR"/>
</dbReference>
<comment type="caution">
    <text evidence="6">The sequence shown here is derived from an EMBL/GenBank/DDBJ whole genome shotgun (WGS) entry which is preliminary data.</text>
</comment>
<reference evidence="7" key="1">
    <citation type="submission" date="2017-05" db="EMBL/GenBank/DDBJ databases">
        <title>Complete and WGS of Bordetella genogroups.</title>
        <authorList>
            <person name="Spilker T."/>
            <person name="Lipuma J."/>
        </authorList>
    </citation>
    <scope>NUCLEOTIDE SEQUENCE [LARGE SCALE GENOMIC DNA]</scope>
    <source>
        <strain evidence="7">AU16122</strain>
    </source>
</reference>
<dbReference type="Pfam" id="PF03466">
    <property type="entry name" value="LysR_substrate"/>
    <property type="match status" value="1"/>
</dbReference>
<keyword evidence="7" id="KW-1185">Reference proteome</keyword>
<dbReference type="SUPFAM" id="SSF46785">
    <property type="entry name" value="Winged helix' DNA-binding domain"/>
    <property type="match status" value="1"/>
</dbReference>
<dbReference type="EMBL" id="NEVM01000005">
    <property type="protein sequence ID" value="OZI30670.1"/>
    <property type="molecule type" value="Genomic_DNA"/>
</dbReference>
<comment type="similarity">
    <text evidence="1">Belongs to the LysR transcriptional regulatory family.</text>
</comment>
<dbReference type="PANTHER" id="PTHR30346:SF0">
    <property type="entry name" value="HCA OPERON TRANSCRIPTIONAL ACTIVATOR HCAR"/>
    <property type="match status" value="1"/>
</dbReference>
<dbReference type="InterPro" id="IPR036388">
    <property type="entry name" value="WH-like_DNA-bd_sf"/>
</dbReference>
<evidence type="ECO:0000256" key="3">
    <source>
        <dbReference type="ARBA" id="ARBA00023125"/>
    </source>
</evidence>
<feature type="domain" description="HTH lysR-type" evidence="5">
    <location>
        <begin position="3"/>
        <end position="60"/>
    </location>
</feature>
<dbReference type="InterPro" id="IPR036390">
    <property type="entry name" value="WH_DNA-bd_sf"/>
</dbReference>
<gene>
    <name evidence="6" type="ORF">CAL29_21995</name>
</gene>
<dbReference type="GO" id="GO:0032993">
    <property type="term" value="C:protein-DNA complex"/>
    <property type="evidence" value="ECO:0007669"/>
    <property type="project" value="TreeGrafter"/>
</dbReference>
<keyword evidence="3" id="KW-0238">DNA-binding</keyword>
<accession>A0A261S1H8</accession>
<proteinExistence type="inferred from homology"/>
<dbReference type="PANTHER" id="PTHR30346">
    <property type="entry name" value="TRANSCRIPTIONAL DUAL REGULATOR HCAR-RELATED"/>
    <property type="match status" value="1"/>
</dbReference>
<evidence type="ECO:0000313" key="7">
    <source>
        <dbReference type="Proteomes" id="UP000216020"/>
    </source>
</evidence>
<evidence type="ECO:0000256" key="4">
    <source>
        <dbReference type="ARBA" id="ARBA00023163"/>
    </source>
</evidence>
<keyword evidence="4" id="KW-0804">Transcription</keyword>